<accession>A0A972VYM3</accession>
<reference evidence="2" key="1">
    <citation type="submission" date="2020-05" db="EMBL/GenBank/DDBJ databases">
        <title>Sulfur intermediates as new biogeochemical hubs in an aquatic model microbial ecosystem.</title>
        <authorList>
            <person name="Vigneron A."/>
        </authorList>
    </citation>
    <scope>NUCLEOTIDE SEQUENCE</scope>
    <source>
        <strain evidence="2">Bin.250</strain>
    </source>
</reference>
<keyword evidence="1" id="KW-1133">Transmembrane helix</keyword>
<keyword evidence="1" id="KW-0472">Membrane</keyword>
<name>A0A972VYM3_9GAMM</name>
<evidence type="ECO:0000256" key="1">
    <source>
        <dbReference type="SAM" id="Phobius"/>
    </source>
</evidence>
<dbReference type="Proteomes" id="UP000754644">
    <property type="component" value="Unassembled WGS sequence"/>
</dbReference>
<evidence type="ECO:0000313" key="2">
    <source>
        <dbReference type="EMBL" id="NQV66725.1"/>
    </source>
</evidence>
<keyword evidence="1" id="KW-0812">Transmembrane</keyword>
<feature type="transmembrane region" description="Helical" evidence="1">
    <location>
        <begin position="49"/>
        <end position="70"/>
    </location>
</feature>
<comment type="caution">
    <text evidence="2">The sequence shown here is derived from an EMBL/GenBank/DDBJ whole genome shotgun (WGS) entry which is preliminary data.</text>
</comment>
<dbReference type="AlphaFoldDB" id="A0A972VYM3"/>
<dbReference type="EMBL" id="JABMOJ010000569">
    <property type="protein sequence ID" value="NQV66725.1"/>
    <property type="molecule type" value="Genomic_DNA"/>
</dbReference>
<evidence type="ECO:0000313" key="3">
    <source>
        <dbReference type="Proteomes" id="UP000754644"/>
    </source>
</evidence>
<sequence>MRNLFDRISLPLLIVLCLSLGLAPFSPEPHLLEKLRMLATGNLTKLIDIFDLLLHGTPWLLLGIKLILALTRKVEQ</sequence>
<proteinExistence type="predicted"/>
<organism evidence="2 3">
    <name type="scientific">SAR86 cluster bacterium</name>
    <dbReference type="NCBI Taxonomy" id="2030880"/>
    <lineage>
        <taxon>Bacteria</taxon>
        <taxon>Pseudomonadati</taxon>
        <taxon>Pseudomonadota</taxon>
        <taxon>Gammaproteobacteria</taxon>
        <taxon>SAR86 cluster</taxon>
    </lineage>
</organism>
<gene>
    <name evidence="2" type="ORF">HQ497_15305</name>
</gene>
<protein>
    <submittedName>
        <fullName evidence="2">RND transporter</fullName>
    </submittedName>
</protein>